<gene>
    <name evidence="6" type="ORF">CLV85_0894</name>
</gene>
<dbReference type="NCBIfam" id="TIGR03539">
    <property type="entry name" value="DapC_actino"/>
    <property type="match status" value="1"/>
</dbReference>
<dbReference type="OrthoDB" id="9813612at2"/>
<dbReference type="InterPro" id="IPR004839">
    <property type="entry name" value="Aminotransferase_I/II_large"/>
</dbReference>
<dbReference type="InterPro" id="IPR015421">
    <property type="entry name" value="PyrdxlP-dep_Trfase_major"/>
</dbReference>
<evidence type="ECO:0000256" key="3">
    <source>
        <dbReference type="ARBA" id="ARBA00022679"/>
    </source>
</evidence>
<dbReference type="SUPFAM" id="SSF53383">
    <property type="entry name" value="PLP-dependent transferases"/>
    <property type="match status" value="1"/>
</dbReference>
<keyword evidence="7" id="KW-1185">Reference proteome</keyword>
<dbReference type="InterPro" id="IPR015424">
    <property type="entry name" value="PyrdxlP-dep_Trfase"/>
</dbReference>
<dbReference type="EMBL" id="PGFH01000001">
    <property type="protein sequence ID" value="PJJ81715.1"/>
    <property type="molecule type" value="Genomic_DNA"/>
</dbReference>
<comment type="caution">
    <text evidence="6">The sequence shown here is derived from an EMBL/GenBank/DDBJ whole genome shotgun (WGS) entry which is preliminary data.</text>
</comment>
<evidence type="ECO:0000256" key="1">
    <source>
        <dbReference type="ARBA" id="ARBA00001933"/>
    </source>
</evidence>
<dbReference type="PROSITE" id="PS00105">
    <property type="entry name" value="AA_TRANSFER_CLASS_1"/>
    <property type="match status" value="1"/>
</dbReference>
<dbReference type="CDD" id="cd00609">
    <property type="entry name" value="AAT_like"/>
    <property type="match status" value="1"/>
</dbReference>
<dbReference type="InterPro" id="IPR019880">
    <property type="entry name" value="OxyQ"/>
</dbReference>
<dbReference type="Pfam" id="PF00155">
    <property type="entry name" value="Aminotran_1_2"/>
    <property type="match status" value="1"/>
</dbReference>
<evidence type="ECO:0000313" key="6">
    <source>
        <dbReference type="EMBL" id="PJJ81715.1"/>
    </source>
</evidence>
<sequence length="371" mass="39261">MSASVSSPTPAAPSAKDISAELRRRALAHPGGFADLATASPVDPTPQVFIDALAAAGGAPGYPLTIGVVELRDAMVNWFDRVRGVTLTRGGVLPTIGSKELLGLLPFLLGLSAGDVVVRPALAYPAYEAGALAVGADVVAEDDPAKWPEATKLIWLNSPRNPDGQTLTVEELRRAVERARELGAVIVGDECYAVLNEVDGQLIPSILDSRVIGDDTSNVLASYSVSKQSNMAGYRAGMVAGDEQLIAKIAARRRDLGLIVPAPVQLVLSAVLSDDEHVVEQRALYTARLERLRSAVEAAGFTIHGSESGLYLWATLGENGVDTAMELADIGVLVSPGEFYGPSGTQFVRFAVTVRDEYLDQAISSLRSWSR</sequence>
<proteinExistence type="inferred from homology"/>
<dbReference type="Proteomes" id="UP000231742">
    <property type="component" value="Unassembled WGS sequence"/>
</dbReference>
<dbReference type="InterPro" id="IPR050881">
    <property type="entry name" value="LL-DAP_aminotransferase"/>
</dbReference>
<keyword evidence="3 4" id="KW-0808">Transferase</keyword>
<dbReference type="AlphaFoldDB" id="A0A2M9D7M3"/>
<evidence type="ECO:0000256" key="2">
    <source>
        <dbReference type="ARBA" id="ARBA00022576"/>
    </source>
</evidence>
<dbReference type="GO" id="GO:0008483">
    <property type="term" value="F:transaminase activity"/>
    <property type="evidence" value="ECO:0007669"/>
    <property type="project" value="UniProtKB-KW"/>
</dbReference>
<keyword evidence="2 4" id="KW-0032">Aminotransferase</keyword>
<name>A0A2M9D7M3_9MICO</name>
<evidence type="ECO:0000313" key="7">
    <source>
        <dbReference type="Proteomes" id="UP000231742"/>
    </source>
</evidence>
<dbReference type="InterPro" id="IPR015422">
    <property type="entry name" value="PyrdxlP-dep_Trfase_small"/>
</dbReference>
<reference evidence="6 7" key="1">
    <citation type="submission" date="2017-11" db="EMBL/GenBank/DDBJ databases">
        <title>Genomic Encyclopedia of Archaeal and Bacterial Type Strains, Phase II (KMG-II): From Individual Species to Whole Genera.</title>
        <authorList>
            <person name="Goeker M."/>
        </authorList>
    </citation>
    <scope>NUCLEOTIDE SEQUENCE [LARGE SCALE GENOMIC DNA]</scope>
    <source>
        <strain evidence="6 7">DSM 16400</strain>
    </source>
</reference>
<dbReference type="RefSeq" id="WP_100388374.1">
    <property type="nucleotide sequence ID" value="NZ_BMZU01000001.1"/>
</dbReference>
<organism evidence="6 7">
    <name type="scientific">Salinibacterium amurskyense</name>
    <dbReference type="NCBI Taxonomy" id="205941"/>
    <lineage>
        <taxon>Bacteria</taxon>
        <taxon>Bacillati</taxon>
        <taxon>Actinomycetota</taxon>
        <taxon>Actinomycetes</taxon>
        <taxon>Micrococcales</taxon>
        <taxon>Microbacteriaceae</taxon>
        <taxon>Salinibacterium</taxon>
    </lineage>
</organism>
<evidence type="ECO:0000259" key="5">
    <source>
        <dbReference type="Pfam" id="PF00155"/>
    </source>
</evidence>
<dbReference type="PANTHER" id="PTHR42832:SF3">
    <property type="entry name" value="L-GLUTAMINE--4-(METHYLSULFANYL)-2-OXOBUTANOATE AMINOTRANSFERASE"/>
    <property type="match status" value="1"/>
</dbReference>
<dbReference type="Gene3D" id="3.90.1150.10">
    <property type="entry name" value="Aspartate Aminotransferase, domain 1"/>
    <property type="match status" value="1"/>
</dbReference>
<dbReference type="Gene3D" id="3.40.640.10">
    <property type="entry name" value="Type I PLP-dependent aspartate aminotransferase-like (Major domain)"/>
    <property type="match status" value="1"/>
</dbReference>
<dbReference type="GO" id="GO:0030170">
    <property type="term" value="F:pyridoxal phosphate binding"/>
    <property type="evidence" value="ECO:0007669"/>
    <property type="project" value="InterPro"/>
</dbReference>
<accession>A0A2M9D7M3</accession>
<dbReference type="PANTHER" id="PTHR42832">
    <property type="entry name" value="AMINO ACID AMINOTRANSFERASE"/>
    <property type="match status" value="1"/>
</dbReference>
<protein>
    <recommendedName>
        <fullName evidence="4">Aminotransferase</fullName>
        <ecNumber evidence="4">2.6.1.-</ecNumber>
    </recommendedName>
</protein>
<comment type="similarity">
    <text evidence="4">Belongs to the class-I pyridoxal-phosphate-dependent aminotransferase family.</text>
</comment>
<feature type="domain" description="Aminotransferase class I/classII large" evidence="5">
    <location>
        <begin position="51"/>
        <end position="366"/>
    </location>
</feature>
<dbReference type="InterPro" id="IPR004838">
    <property type="entry name" value="NHTrfase_class1_PyrdxlP-BS"/>
</dbReference>
<dbReference type="EC" id="2.6.1.-" evidence="4"/>
<comment type="cofactor">
    <cofactor evidence="1 4">
        <name>pyridoxal 5'-phosphate</name>
        <dbReference type="ChEBI" id="CHEBI:597326"/>
    </cofactor>
</comment>
<evidence type="ECO:0000256" key="4">
    <source>
        <dbReference type="RuleBase" id="RU000481"/>
    </source>
</evidence>